<reference evidence="2 3" key="1">
    <citation type="submission" date="2018-04" db="EMBL/GenBank/DDBJ databases">
        <title>Genomic Encyclopedia of Type Strains, Phase IV (KMG-IV): sequencing the most valuable type-strain genomes for metagenomic binning, comparative biology and taxonomic classification.</title>
        <authorList>
            <person name="Goeker M."/>
        </authorList>
    </citation>
    <scope>NUCLEOTIDE SEQUENCE [LARGE SCALE GENOMIC DNA]</scope>
    <source>
        <strain evidence="2 3">DSM 20705</strain>
    </source>
</reference>
<organism evidence="2 3">
    <name type="scientific">Ezakiella coagulans</name>
    <dbReference type="NCBI Taxonomy" id="46507"/>
    <lineage>
        <taxon>Bacteria</taxon>
        <taxon>Bacillati</taxon>
        <taxon>Bacillota</taxon>
        <taxon>Tissierellia</taxon>
        <taxon>Ezakiella</taxon>
    </lineage>
</organism>
<sequence>MQDLVKKVSYLKGLAEGFKLDESKDENKLISGILDCLEMVSDELNILQTDFNQLEEYVNMVDDDLSDLEMIFENDDLWDDDDFDDDEDDSYTDYSDDWLDDWDEDQDDDDEDDEF</sequence>
<evidence type="ECO:0000313" key="3">
    <source>
        <dbReference type="Proteomes" id="UP000245793"/>
    </source>
</evidence>
<dbReference type="InterPro" id="IPR054688">
    <property type="entry name" value="CD1247_N"/>
</dbReference>
<accession>A0A2U1E2N5</accession>
<evidence type="ECO:0000313" key="2">
    <source>
        <dbReference type="EMBL" id="PVY94208.1"/>
    </source>
</evidence>
<gene>
    <name evidence="2" type="ORF">C7381_10681</name>
</gene>
<feature type="region of interest" description="Disordered" evidence="1">
    <location>
        <begin position="77"/>
        <end position="115"/>
    </location>
</feature>
<name>A0A2U1E2N5_9FIRM</name>
<dbReference type="AlphaFoldDB" id="A0A2U1E2N5"/>
<dbReference type="RefSeq" id="WP_034546955.1">
    <property type="nucleotide sequence ID" value="NZ_CAUPJO010000010.1"/>
</dbReference>
<keyword evidence="3" id="KW-1185">Reference proteome</keyword>
<comment type="caution">
    <text evidence="2">The sequence shown here is derived from an EMBL/GenBank/DDBJ whole genome shotgun (WGS) entry which is preliminary data.</text>
</comment>
<dbReference type="NCBIfam" id="NF045650">
    <property type="entry name" value="CD1247_Nterm"/>
    <property type="match status" value="1"/>
</dbReference>
<dbReference type="Proteomes" id="UP000245793">
    <property type="component" value="Unassembled WGS sequence"/>
</dbReference>
<evidence type="ECO:0000256" key="1">
    <source>
        <dbReference type="SAM" id="MobiDB-lite"/>
    </source>
</evidence>
<proteinExistence type="predicted"/>
<dbReference type="EMBL" id="QEKV01000006">
    <property type="protein sequence ID" value="PVY94208.1"/>
    <property type="molecule type" value="Genomic_DNA"/>
</dbReference>
<protein>
    <submittedName>
        <fullName evidence="2">Uncharacterized protein</fullName>
    </submittedName>
</protein>